<evidence type="ECO:0000259" key="4">
    <source>
        <dbReference type="PROSITE" id="PS50600"/>
    </source>
</evidence>
<organism evidence="5">
    <name type="scientific">Brassica cretica</name>
    <name type="common">Mustard</name>
    <dbReference type="NCBI Taxonomy" id="69181"/>
    <lineage>
        <taxon>Eukaryota</taxon>
        <taxon>Viridiplantae</taxon>
        <taxon>Streptophyta</taxon>
        <taxon>Embryophyta</taxon>
        <taxon>Tracheophyta</taxon>
        <taxon>Spermatophyta</taxon>
        <taxon>Magnoliopsida</taxon>
        <taxon>eudicotyledons</taxon>
        <taxon>Gunneridae</taxon>
        <taxon>Pentapetalae</taxon>
        <taxon>rosids</taxon>
        <taxon>malvids</taxon>
        <taxon>Brassicales</taxon>
        <taxon>Brassicaceae</taxon>
        <taxon>Brassiceae</taxon>
        <taxon>Brassica</taxon>
    </lineage>
</organism>
<name>A0A8S9MBP6_BRACR</name>
<dbReference type="SUPFAM" id="SSF54001">
    <property type="entry name" value="Cysteine proteinases"/>
    <property type="match status" value="1"/>
</dbReference>
<accession>A0A8S9MBP6</accession>
<proteinExistence type="inferred from homology"/>
<evidence type="ECO:0000256" key="3">
    <source>
        <dbReference type="ARBA" id="ARBA00022801"/>
    </source>
</evidence>
<dbReference type="Pfam" id="PF02902">
    <property type="entry name" value="Peptidase_C48"/>
    <property type="match status" value="1"/>
</dbReference>
<dbReference type="GO" id="GO:0006508">
    <property type="term" value="P:proteolysis"/>
    <property type="evidence" value="ECO:0007669"/>
    <property type="project" value="UniProtKB-KW"/>
</dbReference>
<dbReference type="PROSITE" id="PS50600">
    <property type="entry name" value="ULP_PROTEASE"/>
    <property type="match status" value="1"/>
</dbReference>
<gene>
    <name evidence="5" type="ORF">F2Q70_00008942</name>
</gene>
<reference evidence="5" key="1">
    <citation type="submission" date="2019-12" db="EMBL/GenBank/DDBJ databases">
        <title>Genome sequencing and annotation of Brassica cretica.</title>
        <authorList>
            <person name="Studholme D.J."/>
            <person name="Sarris P.F."/>
        </authorList>
    </citation>
    <scope>NUCLEOTIDE SEQUENCE</scope>
    <source>
        <strain evidence="5">PFS-102/07</strain>
        <tissue evidence="5">Leaf</tissue>
    </source>
</reference>
<keyword evidence="3" id="KW-0378">Hydrolase</keyword>
<evidence type="ECO:0000256" key="2">
    <source>
        <dbReference type="ARBA" id="ARBA00022670"/>
    </source>
</evidence>
<feature type="domain" description="Ubiquitin-like protease family profile" evidence="4">
    <location>
        <begin position="54"/>
        <end position="247"/>
    </location>
</feature>
<dbReference type="Gene3D" id="3.40.395.10">
    <property type="entry name" value="Adenoviral Proteinase, Chain A"/>
    <property type="match status" value="1"/>
</dbReference>
<sequence>MLPPIFNLYQCDAKIKAFRVEEKMSINDRNVDEIYLFMRERVADNQCFTLANGMSLTIEELDVIVNRNVQLPAKVMDVLTYYIAQDRSSKGKQSSKPKVVVYDTSFPVSIISQHARLTKTAVKYRCRINYDDATLQYFKAGPDPDDTYDRIYFPFCIDKQHWVGVCIDIPSSSVQILDCNFILRTDNQIKKDINPITVVIPHIIHSVRGAPYHNSTKPFGFFRAKGIPQHPNQPDSGVVTVLFIQGHAANDIEGCAEVTPFSLPPAAKHLAVLVLRNIAPV</sequence>
<protein>
    <recommendedName>
        <fullName evidence="4">Ubiquitin-like protease family profile domain-containing protein</fullName>
    </recommendedName>
</protein>
<evidence type="ECO:0000256" key="1">
    <source>
        <dbReference type="ARBA" id="ARBA00005234"/>
    </source>
</evidence>
<dbReference type="GO" id="GO:0008234">
    <property type="term" value="F:cysteine-type peptidase activity"/>
    <property type="evidence" value="ECO:0007669"/>
    <property type="project" value="InterPro"/>
</dbReference>
<evidence type="ECO:0000313" key="5">
    <source>
        <dbReference type="EMBL" id="KAF2614623.1"/>
    </source>
</evidence>
<dbReference type="InterPro" id="IPR038765">
    <property type="entry name" value="Papain-like_cys_pep_sf"/>
</dbReference>
<dbReference type="InterPro" id="IPR003653">
    <property type="entry name" value="Peptidase_C48_C"/>
</dbReference>
<comment type="similarity">
    <text evidence="1">Belongs to the peptidase C48 family.</text>
</comment>
<dbReference type="EMBL" id="QGKY02000089">
    <property type="protein sequence ID" value="KAF2614623.1"/>
    <property type="molecule type" value="Genomic_DNA"/>
</dbReference>
<keyword evidence="2" id="KW-0645">Protease</keyword>
<comment type="caution">
    <text evidence="5">The sequence shown here is derived from an EMBL/GenBank/DDBJ whole genome shotgun (WGS) entry which is preliminary data.</text>
</comment>
<dbReference type="AlphaFoldDB" id="A0A8S9MBP6"/>